<dbReference type="EMBL" id="CP104972">
    <property type="protein sequence ID" value="UXN58621.1"/>
    <property type="molecule type" value="Genomic_DNA"/>
</dbReference>
<geneLocation type="plasmid" evidence="1 2">
    <name>p_unnamed1</name>
</geneLocation>
<reference evidence="1" key="1">
    <citation type="submission" date="2022-09" db="EMBL/GenBank/DDBJ databases">
        <title>Interaction between co-microsymbionts with complementary sets of symbiotic genes in legume-rhizobium systems.</title>
        <authorList>
            <person name="Safronova V."/>
            <person name="Sazanova A."/>
            <person name="Afonin A."/>
            <person name="Chirak E."/>
        </authorList>
    </citation>
    <scope>NUCLEOTIDE SEQUENCE</scope>
    <source>
        <strain evidence="1">A18/3m</strain>
    </source>
</reference>
<keyword evidence="2" id="KW-1185">Reference proteome</keyword>
<sequence length="651" mass="69378">MGIPVHIWAYALRTWLGAVIALYAAFWLQLGGASSAAVTVAILALPTRGAALSKAAHRLAATFIGATMSIVIAGLFPGEPLGLLLSFICWICICVFSASYLRGYRAYAAVLSGYTVAIITVANIDTPQNVFTTMTDRVAAITIGILCVTIINDLFASPSVWSGLDRKISDIWRDVREHARSVLSKGQENPETAAALLSQIAGLREDIDVVGHDMVDGPYRAAGARSAMMALLETVYLLRRLSLSKCDDPIAVSVRAQCLAALDDEESEASTRLSRLRESELSRQNIDVGAVGQVQQAIRFVESKGLFDDGMSSLREGRPPARDVRLSDTKAFFFAGRNAFRVGVALSACAIFLVLAGWPASVAALTTTAILCGLSTTAQSPSKLAVGAIVAFPIAAASAGFVQFYILTESQDFVRLAIAMAPILIFGCLLSVRPQIAGIGTIINVLFLVLLAPSNPQLYNPLNFFFECIFVAFALCAVLLATRLVWPASDLDRQLAVVRATKRTLAASVSGDAESLPALGFALAARVADYVGATAPGRGSRPHVLRALLATNDLSLAVASAHLHLEQTSDDPAIRSRIGALQRVLRSSSSRRLYATARSILRHAPPGQAASHEPLIAAAADLWATGLVLEGERLLIRHFCDDNLGDGLWRV</sequence>
<evidence type="ECO:0000313" key="2">
    <source>
        <dbReference type="Proteomes" id="UP001061991"/>
    </source>
</evidence>
<dbReference type="Proteomes" id="UP001061991">
    <property type="component" value="Plasmid p_unnamed1"/>
</dbReference>
<protein>
    <submittedName>
        <fullName evidence="1">FUSC family protein</fullName>
    </submittedName>
</protein>
<evidence type="ECO:0000313" key="1">
    <source>
        <dbReference type="EMBL" id="UXN58621.1"/>
    </source>
</evidence>
<accession>A0ACD4CYH7</accession>
<proteinExistence type="predicted"/>
<keyword evidence="1" id="KW-0614">Plasmid</keyword>
<name>A0ACD4CYH7_9HYPH</name>
<organism evidence="1 2">
    <name type="scientific">Phyllobacterium zundukense</name>
    <dbReference type="NCBI Taxonomy" id="1867719"/>
    <lineage>
        <taxon>Bacteria</taxon>
        <taxon>Pseudomonadati</taxon>
        <taxon>Pseudomonadota</taxon>
        <taxon>Alphaproteobacteria</taxon>
        <taxon>Hyphomicrobiales</taxon>
        <taxon>Phyllobacteriaceae</taxon>
        <taxon>Phyllobacterium</taxon>
    </lineage>
</organism>
<gene>
    <name evidence="1" type="ORF">N8E88_11540</name>
</gene>